<dbReference type="EMBL" id="VMWH01000197">
    <property type="protein sequence ID" value="TVW82207.1"/>
    <property type="molecule type" value="Genomic_DNA"/>
</dbReference>
<dbReference type="GO" id="GO:0015643">
    <property type="term" value="F:toxic substance binding"/>
    <property type="evidence" value="ECO:0007669"/>
    <property type="project" value="InterPro"/>
</dbReference>
<dbReference type="InterPro" id="IPR035569">
    <property type="entry name" value="Antitoxin_epsilon/PezA_dom_sf"/>
</dbReference>
<dbReference type="GO" id="GO:0031342">
    <property type="term" value="P:negative regulation of cell killing"/>
    <property type="evidence" value="ECO:0007669"/>
    <property type="project" value="InterPro"/>
</dbReference>
<dbReference type="AlphaFoldDB" id="A0A559BE15"/>
<sequence>VDIVGEDKMLNPVEDYELTLKIEIVKERGANLLSRLYRYQDSQGISIDDESNPWILMSDDLSDLIHTNIYLVETFDEIERYSGYLDGIERMLEISEKRMVA</sequence>
<evidence type="ECO:0000259" key="2">
    <source>
        <dbReference type="Pfam" id="PF08998"/>
    </source>
</evidence>
<evidence type="ECO:0000313" key="4">
    <source>
        <dbReference type="Proteomes" id="UP000320896"/>
    </source>
</evidence>
<comment type="caution">
    <text evidence="3">The sequence shown here is derived from an EMBL/GenBank/DDBJ whole genome shotgun (WGS) entry which is preliminary data.</text>
</comment>
<dbReference type="Pfam" id="PF08998">
    <property type="entry name" value="Epsilon_antitox"/>
    <property type="match status" value="1"/>
</dbReference>
<reference evidence="3 4" key="1">
    <citation type="submission" date="2019-07" db="EMBL/GenBank/DDBJ databases">
        <authorList>
            <person name="Mohale T."/>
        </authorList>
    </citation>
    <scope>NUCLEOTIDE SEQUENCE [LARGE SCALE GENOMIC DNA]</scope>
    <source>
        <strain evidence="3 4">NTPn 126</strain>
    </source>
</reference>
<name>A0A559BE15_STREE</name>
<gene>
    <name evidence="3" type="ORF">AZJ70_10775</name>
</gene>
<accession>A0A559BE15</accession>
<dbReference type="InterPro" id="IPR015090">
    <property type="entry name" value="Epsilon_PezA_dom"/>
</dbReference>
<proteinExistence type="predicted"/>
<organism evidence="3 4">
    <name type="scientific">Streptococcus pneumoniae</name>
    <dbReference type="NCBI Taxonomy" id="1313"/>
    <lineage>
        <taxon>Bacteria</taxon>
        <taxon>Bacillati</taxon>
        <taxon>Bacillota</taxon>
        <taxon>Bacilli</taxon>
        <taxon>Lactobacillales</taxon>
        <taxon>Streptococcaceae</taxon>
        <taxon>Streptococcus</taxon>
    </lineage>
</organism>
<dbReference type="Gene3D" id="1.10.8.130">
    <property type="match status" value="1"/>
</dbReference>
<protein>
    <submittedName>
        <fullName evidence="3">XRE family transcriptional regulator</fullName>
    </submittedName>
</protein>
<dbReference type="Proteomes" id="UP000320896">
    <property type="component" value="Unassembled WGS sequence"/>
</dbReference>
<evidence type="ECO:0000313" key="3">
    <source>
        <dbReference type="EMBL" id="TVW82207.1"/>
    </source>
</evidence>
<feature type="non-terminal residue" evidence="3">
    <location>
        <position position="1"/>
    </location>
</feature>
<dbReference type="GO" id="GO:0009636">
    <property type="term" value="P:response to toxic substance"/>
    <property type="evidence" value="ECO:0007669"/>
    <property type="project" value="InterPro"/>
</dbReference>
<keyword evidence="1" id="KW-1277">Toxin-antitoxin system</keyword>
<evidence type="ECO:0000256" key="1">
    <source>
        <dbReference type="ARBA" id="ARBA00022649"/>
    </source>
</evidence>
<feature type="domain" description="Antitoxin epsilon/PezA" evidence="2">
    <location>
        <begin position="14"/>
        <end position="94"/>
    </location>
</feature>